<dbReference type="PANTHER" id="PTHR35370:SF1">
    <property type="entry name" value="TYPE VI SECRETION SYSTEM COMPONENT TSSF1"/>
    <property type="match status" value="1"/>
</dbReference>
<dbReference type="PIRSF" id="PIRSF028304">
    <property type="entry name" value="UCP028304"/>
    <property type="match status" value="1"/>
</dbReference>
<gene>
    <name evidence="1" type="ordered locus">H16_A0647</name>
</gene>
<evidence type="ECO:0000313" key="2">
    <source>
        <dbReference type="Proteomes" id="UP000008210"/>
    </source>
</evidence>
<protein>
    <submittedName>
        <fullName evidence="1">Uncharacterized protein conserved in bacteria</fullName>
    </submittedName>
</protein>
<keyword evidence="2" id="KW-1185">Reference proteome</keyword>
<dbReference type="AlphaFoldDB" id="Q0KDX6"/>
<dbReference type="HOGENOM" id="CLU_028593_2_0_4"/>
<dbReference type="eggNOG" id="COG3519">
    <property type="taxonomic scope" value="Bacteria"/>
</dbReference>
<dbReference type="PANTHER" id="PTHR35370">
    <property type="entry name" value="CYTOPLASMIC PROTEIN-RELATED-RELATED"/>
    <property type="match status" value="1"/>
</dbReference>
<dbReference type="NCBIfam" id="TIGR03359">
    <property type="entry name" value="VI_chp_6"/>
    <property type="match status" value="1"/>
</dbReference>
<dbReference type="KEGG" id="reh:H16_A0647"/>
<name>Q0KDX6_CUPNH</name>
<proteinExistence type="predicted"/>
<organism evidence="1 2">
    <name type="scientific">Cupriavidus necator (strain ATCC 17699 / DSM 428 / KCTC 22496 / NCIMB 10442 / H16 / Stanier 337)</name>
    <name type="common">Ralstonia eutropha</name>
    <dbReference type="NCBI Taxonomy" id="381666"/>
    <lineage>
        <taxon>Bacteria</taxon>
        <taxon>Pseudomonadati</taxon>
        <taxon>Pseudomonadota</taxon>
        <taxon>Betaproteobacteria</taxon>
        <taxon>Burkholderiales</taxon>
        <taxon>Burkholderiaceae</taxon>
        <taxon>Cupriavidus</taxon>
    </lineage>
</organism>
<reference evidence="1 2" key="1">
    <citation type="journal article" date="2006" name="Nat. Biotechnol.">
        <title>Genome sequence of the bioplastic-producing 'Knallgas' bacterium Ralstonia eutropha H16.</title>
        <authorList>
            <person name="Pohlmann A."/>
            <person name="Fricke W.F."/>
            <person name="Reinecke F."/>
            <person name="Kusian B."/>
            <person name="Liesegang H."/>
            <person name="Cramm R."/>
            <person name="Eitinger T."/>
            <person name="Ewering C."/>
            <person name="Potter M."/>
            <person name="Schwartz E."/>
            <person name="Strittmatter A."/>
            <person name="Voss I."/>
            <person name="Gottschalk G."/>
            <person name="Steinbuechel A."/>
            <person name="Friedrich B."/>
            <person name="Bowien B."/>
        </authorList>
    </citation>
    <scope>NUCLEOTIDE SEQUENCE [LARGE SCALE GENOMIC DNA]</scope>
    <source>
        <strain evidence="2">ATCC 17699 / DSM 428 / KCTC 22496 / NCIMB 10442 / H16 / Stanier 337</strain>
    </source>
</reference>
<accession>Q0KDX6</accession>
<evidence type="ECO:0000313" key="1">
    <source>
        <dbReference type="EMBL" id="CAJ91795.1"/>
    </source>
</evidence>
<dbReference type="Proteomes" id="UP000008210">
    <property type="component" value="Chromosome 1"/>
</dbReference>
<dbReference type="EMBL" id="AM260479">
    <property type="protein sequence ID" value="CAJ91795.1"/>
    <property type="molecule type" value="Genomic_DNA"/>
</dbReference>
<dbReference type="InterPro" id="IPR010272">
    <property type="entry name" value="T6SS_TssF"/>
</dbReference>
<sequence>MSNRSTPADTMDPQLLDYYNRELVYMRELAGEFAKQHPKVAKRLGMQGIEVADPYVERLIEAFCFLSARTEIKLDAEFPRFTQRLLEVIYPNYVAPTPSIAVAQFRPSQNEGDFAHGVEVPRGTEVNAAAAPGEKTACQFRTTQPLTLWPVEITEARLTGIPPDVRGPERYVPAHVTVQGALRLRLRCTRGATFDQLPGLDHLPVYLRGDDLIASQLFELLHSAGVATLIGHPGAMSERPCAVAQDAVSYVGMGPGEGALPLQWNSFHGHNLLHEYFACPQRFYFFGLNKLAQGLSRIRGKEAEIVVLLSKPPRDLTSKVDREQFALFCTPVVNLFPKRTDRIEVTPGRAEFHLVADRQHPLDYEIHTVRQLCAQRSEHSAGIDFQPLFTTLNSDEGNHGRYFSLRRERRLISEQARKYGTRTAYVGTELFVSLVDQNEAPYPDALRYLSVESLVTNRDLPNLVPRNGRHDLTPAASIPVDGIGLIRAPSAPRPPYADGEMAWRLIRLLGFNYLSLTDLEHRSGGQGLRDMLRLFVANDDLAHQGQIQSLIGANVKPVMRRLPGNGPLIYGRGIQCQLTVDEGGFSGISPYLFGVVLEHFLARHVSVNVFTQTELHSMQRGLVHRWPVRMGGRSAV</sequence>
<dbReference type="STRING" id="381666.H16_A0647"/>
<dbReference type="Pfam" id="PF05947">
    <property type="entry name" value="T6SS_TssF"/>
    <property type="match status" value="1"/>
</dbReference>